<dbReference type="InterPro" id="IPR018711">
    <property type="entry name" value="NAGPA"/>
</dbReference>
<sequence>MGWLVAFVVLFGSAWAQTSKVYVVQRGDTLWGIAKRHKLSQAQLKRWNNLESNVIFRGQKLWLSPPPPSFAVRLINGPVLGVPVLAVQVNLAHPQVRIRPLLPQGGLGRGGAPLLSLARQPRLVAAINGGYFHPRTFSPAGDLVVGGQQLSRGRIPTALSITPDNRARIHNRQEPWRGYETVIASGPYVLREGRVVVWPRSEGYNDPAIWSRARRSVVGLVNERFLIFVSTRQPLTLSETAKIMARLGAKDAILLDGGSSTGLVWQQRLLISPTRKLAYGIGIFLAPPAKARPNRS</sequence>
<protein>
    <submittedName>
        <fullName evidence="2">Muramidase-2</fullName>
        <ecNumber evidence="2">3.2.1.17</ecNumber>
    </submittedName>
</protein>
<comment type="caution">
    <text evidence="2">The sequence shown here is derived from an EMBL/GenBank/DDBJ whole genome shotgun (WGS) entry which is preliminary data.</text>
</comment>
<evidence type="ECO:0000259" key="1">
    <source>
        <dbReference type="PROSITE" id="PS51782"/>
    </source>
</evidence>
<dbReference type="InterPro" id="IPR018392">
    <property type="entry name" value="LysM"/>
</dbReference>
<feature type="domain" description="LysM" evidence="1">
    <location>
        <begin position="20"/>
        <end position="63"/>
    </location>
</feature>
<dbReference type="PANTHER" id="PTHR40446:SF2">
    <property type="entry name" value="N-ACETYLGLUCOSAMINE-1-PHOSPHODIESTER ALPHA-N-ACETYLGLUCOSAMINIDASE"/>
    <property type="match status" value="1"/>
</dbReference>
<dbReference type="PROSITE" id="PS51782">
    <property type="entry name" value="LYSM"/>
    <property type="match status" value="1"/>
</dbReference>
<dbReference type="SUPFAM" id="SSF54106">
    <property type="entry name" value="LysM domain"/>
    <property type="match status" value="1"/>
</dbReference>
<dbReference type="GO" id="GO:0003796">
    <property type="term" value="F:lysozyme activity"/>
    <property type="evidence" value="ECO:0007669"/>
    <property type="project" value="UniProtKB-EC"/>
</dbReference>
<evidence type="ECO:0000313" key="3">
    <source>
        <dbReference type="Proteomes" id="UP000265341"/>
    </source>
</evidence>
<dbReference type="SMART" id="SM00257">
    <property type="entry name" value="LysM"/>
    <property type="match status" value="1"/>
</dbReference>
<organism evidence="2 3">
    <name type="scientific">Calidithermus roseus</name>
    <dbReference type="NCBI Taxonomy" id="1644118"/>
    <lineage>
        <taxon>Bacteria</taxon>
        <taxon>Thermotogati</taxon>
        <taxon>Deinococcota</taxon>
        <taxon>Deinococci</taxon>
        <taxon>Thermales</taxon>
        <taxon>Thermaceae</taxon>
        <taxon>Calidithermus</taxon>
    </lineage>
</organism>
<dbReference type="Gene3D" id="3.10.350.10">
    <property type="entry name" value="LysM domain"/>
    <property type="match status" value="1"/>
</dbReference>
<dbReference type="Pfam" id="PF09992">
    <property type="entry name" value="NAGPA"/>
    <property type="match status" value="1"/>
</dbReference>
<dbReference type="AlphaFoldDB" id="A0A399EL29"/>
<accession>A0A399EL29</accession>
<dbReference type="OrthoDB" id="9809781at2"/>
<proteinExistence type="predicted"/>
<dbReference type="EMBL" id="QWLA01000042">
    <property type="protein sequence ID" value="RIH85424.1"/>
    <property type="molecule type" value="Genomic_DNA"/>
</dbReference>
<evidence type="ECO:0000313" key="2">
    <source>
        <dbReference type="EMBL" id="RIH85424.1"/>
    </source>
</evidence>
<dbReference type="Proteomes" id="UP000265341">
    <property type="component" value="Unassembled WGS sequence"/>
</dbReference>
<dbReference type="CDD" id="cd00118">
    <property type="entry name" value="LysM"/>
    <property type="match status" value="1"/>
</dbReference>
<dbReference type="InterPro" id="IPR036779">
    <property type="entry name" value="LysM_dom_sf"/>
</dbReference>
<dbReference type="Pfam" id="PF01476">
    <property type="entry name" value="LysM"/>
    <property type="match status" value="1"/>
</dbReference>
<dbReference type="PANTHER" id="PTHR40446">
    <property type="entry name" value="N-ACETYLGLUCOSAMINE-1-PHOSPHODIESTER ALPHA-N-ACETYLGLUCOSAMINIDASE"/>
    <property type="match status" value="1"/>
</dbReference>
<reference evidence="2 3" key="1">
    <citation type="submission" date="2018-08" db="EMBL/GenBank/DDBJ databases">
        <title>Meiothermus roseus NBRC 110900 genome sequencing project.</title>
        <authorList>
            <person name="Da Costa M.S."/>
            <person name="Albuquerque L."/>
            <person name="Raposo P."/>
            <person name="Froufe H.J.C."/>
            <person name="Barroso C.S."/>
            <person name="Egas C."/>
        </authorList>
    </citation>
    <scope>NUCLEOTIDE SEQUENCE [LARGE SCALE GENOMIC DNA]</scope>
    <source>
        <strain evidence="2 3">NBRC 110900</strain>
    </source>
</reference>
<name>A0A399EL29_9DEIN</name>
<gene>
    <name evidence="2" type="ORF">Mrose_02205</name>
</gene>
<keyword evidence="2" id="KW-0326">Glycosidase</keyword>
<keyword evidence="2" id="KW-0378">Hydrolase</keyword>
<keyword evidence="3" id="KW-1185">Reference proteome</keyword>
<dbReference type="EC" id="3.2.1.17" evidence="2"/>